<dbReference type="PANTHER" id="PTHR35580">
    <property type="entry name" value="CELL SURFACE GLYCOPROTEIN (S-LAYER PROTEIN)-LIKE PROTEIN"/>
    <property type="match status" value="1"/>
</dbReference>
<name>A0A7D9D440_9GAMM</name>
<dbReference type="EMBL" id="LR633967">
    <property type="protein sequence ID" value="VUX56276.1"/>
    <property type="molecule type" value="Genomic_DNA"/>
</dbReference>
<dbReference type="InterPro" id="IPR015943">
    <property type="entry name" value="WD40/YVTN_repeat-like_dom_sf"/>
</dbReference>
<gene>
    <name evidence="1" type="ORF">JTBM06_V1_510002</name>
</gene>
<sequence>MNIGPGPNDFPVTDGAAQRIPPGGGDAFLVKLNPTGSALLYSTYLGGSGRDDGTDIAVGDNGEAVLVGGTNSSSDFPVTAGAFKTETDGEDGFLARIDTSGDTEGLASLLYATFLGGGTLGGLSDSAESVVLDDAGNAWVFGNTWLPDFPTTDDAYQSEPAGSRDLFLMAFDPAGDVSYSTYFGGSDFDTAGGLALDDEGFAYLTGGTTSYDFPVTPGAFKTVKLDESDAFVAKLDTGVAGAGALVYSTFLGGSVAAGGKPGGDSANAIVVDHNGNAYVTGGTSSVDFPLQNNFERCGNIGSGDIGLGDVFATVLDPTGSSLVFSTTLGTGPGRRESGNAIALDAAANLYLTGSVDGDRYRFLFPTTDGAFQEVPATGIFGRPLAFVTKIDVWDPAPVKSNCTGIYAGLYALGNKFGSGGAPMELYLLDKTNALPTYVVTTGTRGLRGLAIDESTRKFYSAYGSPMVTAKRGIVEIDPGTGAVTDIGGTKALVALAFDPSGQLYGAENSGAGLGNVYKIDTNTGAEVLLSTVTMQADAFAPGLAFDSVDNMLHFKGELGEISTIDTTSGTEMLIGTANQPWIWSHSFDFDENGNVYYVENPCCGSGLAFAGTGDIFNSTNLGFSGVHVWGLSNLSVGDADGDGVNDNADLCDATVIPEDAPTTGALNQNHWALTDDDRVFDTVLNVNGKGPNRSYTTEDTAGCSCEQIIEMQGLDDGHTKHGCSVGAMDNWVDAVNMP</sequence>
<organism evidence="1">
    <name type="scientific">uncultured Woeseiaceae bacterium</name>
    <dbReference type="NCBI Taxonomy" id="1983305"/>
    <lineage>
        <taxon>Bacteria</taxon>
        <taxon>Pseudomonadati</taxon>
        <taxon>Pseudomonadota</taxon>
        <taxon>Gammaproteobacteria</taxon>
        <taxon>Woeseiales</taxon>
        <taxon>Woeseiaceae</taxon>
        <taxon>environmental samples</taxon>
    </lineage>
</organism>
<evidence type="ECO:0000313" key="1">
    <source>
        <dbReference type="EMBL" id="VUX56276.1"/>
    </source>
</evidence>
<proteinExistence type="predicted"/>
<dbReference type="Pfam" id="PF06739">
    <property type="entry name" value="SBBP"/>
    <property type="match status" value="1"/>
</dbReference>
<reference evidence="1" key="1">
    <citation type="submission" date="2019-07" db="EMBL/GenBank/DDBJ databases">
        <authorList>
            <person name="Weber M."/>
            <person name="Kostadinov I."/>
            <person name="Kostadinov D I."/>
        </authorList>
    </citation>
    <scope>NUCLEOTIDE SEQUENCE</scope>
    <source>
        <strain evidence="1">Gfbio:sag-sample-m06:053724c1-46a9-4a36-b237-ea2bf867836b</strain>
    </source>
</reference>
<dbReference type="Gene3D" id="2.130.10.10">
    <property type="entry name" value="YVTN repeat-like/Quinoprotein amine dehydrogenase"/>
    <property type="match status" value="1"/>
</dbReference>
<dbReference type="AlphaFoldDB" id="A0A7D9D440"/>
<dbReference type="InterPro" id="IPR010620">
    <property type="entry name" value="SBBP_repeat"/>
</dbReference>
<dbReference type="SUPFAM" id="SSF63825">
    <property type="entry name" value="YWTD domain"/>
    <property type="match status" value="1"/>
</dbReference>
<dbReference type="InterPro" id="IPR052918">
    <property type="entry name" value="Motility_Chemotaxis_Reg"/>
</dbReference>
<accession>A0A7D9D440</accession>
<dbReference type="PANTHER" id="PTHR35580:SF1">
    <property type="entry name" value="PHYTASE-LIKE DOMAIN-CONTAINING PROTEIN"/>
    <property type="match status" value="1"/>
</dbReference>
<protein>
    <submittedName>
        <fullName evidence="1">Uncharacterized protein</fullName>
    </submittedName>
</protein>